<reference evidence="5 6" key="1">
    <citation type="journal article" date="2007" name="Nature">
        <title>Genome of the marsupial Monodelphis domestica reveals innovation in non-coding sequences.</title>
        <authorList>
            <person name="Mikkelsen T.S."/>
            <person name="Wakefield M.J."/>
            <person name="Aken B."/>
            <person name="Amemiya C.T."/>
            <person name="Chang J.L."/>
            <person name="Duke S."/>
            <person name="Garber M."/>
            <person name="Gentles A.J."/>
            <person name="Goodstadt L."/>
            <person name="Heger A."/>
            <person name="Jurka J."/>
            <person name="Kamal M."/>
            <person name="Mauceli E."/>
            <person name="Searle S.M."/>
            <person name="Sharpe T."/>
            <person name="Baker M.L."/>
            <person name="Batzer M.A."/>
            <person name="Benos P.V."/>
            <person name="Belov K."/>
            <person name="Clamp M."/>
            <person name="Cook A."/>
            <person name="Cuff J."/>
            <person name="Das R."/>
            <person name="Davidow L."/>
            <person name="Deakin J.E."/>
            <person name="Fazzari M.J."/>
            <person name="Glass J.L."/>
            <person name="Grabherr M."/>
            <person name="Greally J.M."/>
            <person name="Gu W."/>
            <person name="Hore T.A."/>
            <person name="Huttley G.A."/>
            <person name="Kleber M."/>
            <person name="Jirtle R.L."/>
            <person name="Koina E."/>
            <person name="Lee J.T."/>
            <person name="Mahony S."/>
            <person name="Marra M.A."/>
            <person name="Miller R.D."/>
            <person name="Nicholls R.D."/>
            <person name="Oda M."/>
            <person name="Papenfuss A.T."/>
            <person name="Parra Z.E."/>
            <person name="Pollock D.D."/>
            <person name="Ray D.A."/>
            <person name="Schein J.E."/>
            <person name="Speed T.P."/>
            <person name="Thompson K."/>
            <person name="VandeBerg J.L."/>
            <person name="Wade C.M."/>
            <person name="Walker J.A."/>
            <person name="Waters P.D."/>
            <person name="Webber C."/>
            <person name="Weidman J.R."/>
            <person name="Xie X."/>
            <person name="Zody M.C."/>
            <person name="Baldwin J."/>
            <person name="Abdouelleil A."/>
            <person name="Abdulkadir J."/>
            <person name="Abebe A."/>
            <person name="Abera B."/>
            <person name="Abreu J."/>
            <person name="Acer S.C."/>
            <person name="Aftuck L."/>
            <person name="Alexander A."/>
            <person name="An P."/>
            <person name="Anderson E."/>
            <person name="Anderson S."/>
            <person name="Arachi H."/>
            <person name="Azer M."/>
            <person name="Bachantsang P."/>
            <person name="Barry A."/>
            <person name="Bayul T."/>
            <person name="Berlin A."/>
            <person name="Bessette D."/>
            <person name="Bloom T."/>
            <person name="Bloom T."/>
            <person name="Boguslavskiy L."/>
            <person name="Bonnet C."/>
            <person name="Boukhgalter B."/>
            <person name="Bourzgui I."/>
            <person name="Brown A."/>
            <person name="Cahill P."/>
            <person name="Channer S."/>
            <person name="Cheshatsang Y."/>
            <person name="Chuda L."/>
            <person name="Citroen M."/>
            <person name="Collymore A."/>
            <person name="Cooke P."/>
            <person name="Costello M."/>
            <person name="D'Aco K."/>
            <person name="Daza R."/>
            <person name="De Haan G."/>
            <person name="DeGray S."/>
            <person name="DeMaso C."/>
            <person name="Dhargay N."/>
            <person name="Dooley K."/>
            <person name="Dooley E."/>
            <person name="Doricent M."/>
            <person name="Dorje P."/>
            <person name="Dorjee K."/>
            <person name="Dupes A."/>
            <person name="Elong R."/>
            <person name="Falk J."/>
            <person name="Farina A."/>
            <person name="Faro S."/>
            <person name="Ferguson D."/>
            <person name="Fisher S."/>
            <person name="Foley C.D."/>
            <person name="Franke A."/>
            <person name="Friedrich D."/>
            <person name="Gadbois L."/>
            <person name="Gearin G."/>
            <person name="Gearin C.R."/>
            <person name="Giannoukos G."/>
            <person name="Goode T."/>
            <person name="Graham J."/>
            <person name="Grandbois E."/>
            <person name="Grewal S."/>
            <person name="Gyaltsen K."/>
            <person name="Hafez N."/>
            <person name="Hagos B."/>
            <person name="Hall J."/>
            <person name="Henson C."/>
            <person name="Hollinger A."/>
            <person name="Honan T."/>
            <person name="Huard M.D."/>
            <person name="Hughes L."/>
            <person name="Hurhula B."/>
            <person name="Husby M.E."/>
            <person name="Kamat A."/>
            <person name="Kanga B."/>
            <person name="Kashin S."/>
            <person name="Khazanovich D."/>
            <person name="Kisner P."/>
            <person name="Lance K."/>
            <person name="Lara M."/>
            <person name="Lee W."/>
            <person name="Lennon N."/>
            <person name="Letendre F."/>
            <person name="LeVine R."/>
            <person name="Lipovsky A."/>
            <person name="Liu X."/>
            <person name="Liu J."/>
            <person name="Liu S."/>
            <person name="Lokyitsang T."/>
            <person name="Lokyitsang Y."/>
            <person name="Lubonja R."/>
            <person name="Lui A."/>
            <person name="MacDonald P."/>
            <person name="Magnisalis V."/>
            <person name="Maru K."/>
            <person name="Matthews C."/>
            <person name="McCusker W."/>
            <person name="McDonough S."/>
            <person name="Mehta T."/>
            <person name="Meldrim J."/>
            <person name="Meneus L."/>
            <person name="Mihai O."/>
            <person name="Mihalev A."/>
            <person name="Mihova T."/>
            <person name="Mittelman R."/>
            <person name="Mlenga V."/>
            <person name="Montmayeur A."/>
            <person name="Mulrain L."/>
            <person name="Navidi A."/>
            <person name="Naylor J."/>
            <person name="Negash T."/>
            <person name="Nguyen T."/>
            <person name="Nguyen N."/>
            <person name="Nicol R."/>
            <person name="Norbu C."/>
            <person name="Norbu N."/>
            <person name="Novod N."/>
            <person name="O'Neill B."/>
            <person name="Osman S."/>
            <person name="Markiewicz E."/>
            <person name="Oyono O.L."/>
            <person name="Patti C."/>
            <person name="Phunkhang P."/>
            <person name="Pierre F."/>
            <person name="Priest M."/>
            <person name="Raghuraman S."/>
            <person name="Rege F."/>
            <person name="Reyes R."/>
            <person name="Rise C."/>
            <person name="Rogov P."/>
            <person name="Ross K."/>
            <person name="Ryan E."/>
            <person name="Settipalli S."/>
            <person name="Shea T."/>
            <person name="Sherpa N."/>
            <person name="Shi L."/>
            <person name="Shih D."/>
            <person name="Sparrow T."/>
            <person name="Spaulding J."/>
            <person name="Stalker J."/>
            <person name="Stange-Thomann N."/>
            <person name="Stavropoulos S."/>
            <person name="Stone C."/>
            <person name="Strader C."/>
            <person name="Tesfaye S."/>
            <person name="Thomson T."/>
            <person name="Thoulutsang Y."/>
            <person name="Thoulutsang D."/>
            <person name="Topham K."/>
            <person name="Topping I."/>
            <person name="Tsamla T."/>
            <person name="Vassiliev H."/>
            <person name="Vo A."/>
            <person name="Wangchuk T."/>
            <person name="Wangdi T."/>
            <person name="Weiand M."/>
            <person name="Wilkinson J."/>
            <person name="Wilson A."/>
            <person name="Yadav S."/>
            <person name="Young G."/>
            <person name="Yu Q."/>
            <person name="Zembek L."/>
            <person name="Zhong D."/>
            <person name="Zimmer A."/>
            <person name="Zwirko Z."/>
            <person name="Jaffe D.B."/>
            <person name="Alvarez P."/>
            <person name="Brockman W."/>
            <person name="Butler J."/>
            <person name="Chin C."/>
            <person name="Gnerre S."/>
            <person name="MacCallum I."/>
            <person name="Graves J.A."/>
            <person name="Ponting C.P."/>
            <person name="Breen M."/>
            <person name="Samollow P.B."/>
            <person name="Lander E.S."/>
            <person name="Lindblad-Toh K."/>
        </authorList>
    </citation>
    <scope>NUCLEOTIDE SEQUENCE [LARGE SCALE GENOMIC DNA]</scope>
</reference>
<evidence type="ECO:0000313" key="5">
    <source>
        <dbReference type="Ensembl" id="ENSMODP00000015623.3"/>
    </source>
</evidence>
<dbReference type="OMA" id="IMACKAS"/>
<dbReference type="HOGENOM" id="CLU_077975_4_1_1"/>
<dbReference type="FunFam" id="2.60.40.10:FF:000350">
    <property type="entry name" value="Immunoglobulin kappa chain variable 18-36"/>
    <property type="match status" value="1"/>
</dbReference>
<proteinExistence type="predicted"/>
<dbReference type="GeneTree" id="ENSGT00940000153924"/>
<dbReference type="Proteomes" id="UP000002280">
    <property type="component" value="Chromosome 1"/>
</dbReference>
<dbReference type="CDD" id="cd04980">
    <property type="entry name" value="IgV_L_kappa"/>
    <property type="match status" value="1"/>
</dbReference>
<dbReference type="Bgee" id="ENSMODG00000039316">
    <property type="expression patterns" value="Expressed in blood and 14 other cell types or tissues"/>
</dbReference>
<protein>
    <recommendedName>
        <fullName evidence="4">Ig-like domain-containing protein</fullName>
    </recommendedName>
</protein>
<keyword evidence="6" id="KW-1185">Reference proteome</keyword>
<dbReference type="SMART" id="SM00406">
    <property type="entry name" value="IGv"/>
    <property type="match status" value="1"/>
</dbReference>
<dbReference type="GO" id="GO:0002250">
    <property type="term" value="P:adaptive immune response"/>
    <property type="evidence" value="ECO:0007669"/>
    <property type="project" value="UniProtKB-KW"/>
</dbReference>
<dbReference type="InterPro" id="IPR013783">
    <property type="entry name" value="Ig-like_fold"/>
</dbReference>
<dbReference type="InParanoid" id="F6Q3N3"/>
<evidence type="ECO:0000256" key="1">
    <source>
        <dbReference type="ARBA" id="ARBA00022859"/>
    </source>
</evidence>
<reference evidence="5" key="3">
    <citation type="submission" date="2025-09" db="UniProtKB">
        <authorList>
            <consortium name="Ensembl"/>
        </authorList>
    </citation>
    <scope>IDENTIFICATION</scope>
</reference>
<dbReference type="InterPro" id="IPR050150">
    <property type="entry name" value="IgV_Light_Chain"/>
</dbReference>
<dbReference type="PROSITE" id="PS50835">
    <property type="entry name" value="IG_LIKE"/>
    <property type="match status" value="1"/>
</dbReference>
<evidence type="ECO:0000259" key="4">
    <source>
        <dbReference type="PROSITE" id="PS50835"/>
    </source>
</evidence>
<dbReference type="InterPro" id="IPR013106">
    <property type="entry name" value="Ig_V-set"/>
</dbReference>
<dbReference type="GO" id="GO:0019814">
    <property type="term" value="C:immunoglobulin complex"/>
    <property type="evidence" value="ECO:0000318"/>
    <property type="project" value="GO_Central"/>
</dbReference>
<dbReference type="InterPro" id="IPR007110">
    <property type="entry name" value="Ig-like_dom"/>
</dbReference>
<dbReference type="eggNOG" id="ENOG502SR2I">
    <property type="taxonomic scope" value="Eukaryota"/>
</dbReference>
<dbReference type="PANTHER" id="PTHR23267">
    <property type="entry name" value="IMMUNOGLOBULIN LIGHT CHAIN"/>
    <property type="match status" value="1"/>
</dbReference>
<dbReference type="GO" id="GO:0005886">
    <property type="term" value="C:plasma membrane"/>
    <property type="evidence" value="ECO:0007669"/>
    <property type="project" value="UniProtKB-ARBA"/>
</dbReference>
<dbReference type="GO" id="GO:0006955">
    <property type="term" value="P:immune response"/>
    <property type="evidence" value="ECO:0000318"/>
    <property type="project" value="GO_Central"/>
</dbReference>
<dbReference type="InterPro" id="IPR036179">
    <property type="entry name" value="Ig-like_dom_sf"/>
</dbReference>
<keyword evidence="3" id="KW-1280">Immunoglobulin</keyword>
<dbReference type="Gene3D" id="2.60.40.10">
    <property type="entry name" value="Immunoglobulins"/>
    <property type="match status" value="1"/>
</dbReference>
<dbReference type="Pfam" id="PF07686">
    <property type="entry name" value="V-set"/>
    <property type="match status" value="1"/>
</dbReference>
<dbReference type="AlphaFoldDB" id="F6Q3N3"/>
<feature type="domain" description="Ig-like" evidence="4">
    <location>
        <begin position="24"/>
        <end position="113"/>
    </location>
</feature>
<reference evidence="5" key="2">
    <citation type="submission" date="2025-08" db="UniProtKB">
        <authorList>
            <consortium name="Ensembl"/>
        </authorList>
    </citation>
    <scope>IDENTIFICATION</scope>
</reference>
<dbReference type="GO" id="GO:0005576">
    <property type="term" value="C:extracellular region"/>
    <property type="evidence" value="ECO:0007669"/>
    <property type="project" value="UniProtKB-ARBA"/>
</dbReference>
<keyword evidence="1" id="KW-0391">Immunity</keyword>
<sequence length="126" mass="13652">MRGAEGDVLYSQWGSHVRLRHKTDAIVMTQTPASVSVALGETVTISCRASQDISDYLAWYQQPPGKPPKLLIYDAKNLESGVPARFSGSGSGTDFTLTISSVEAEDAASYFCQQEDQFPPAVLLQP</sequence>
<dbReference type="SMART" id="SM00409">
    <property type="entry name" value="IG"/>
    <property type="match status" value="1"/>
</dbReference>
<keyword evidence="2" id="KW-1064">Adaptive immunity</keyword>
<dbReference type="InterPro" id="IPR003599">
    <property type="entry name" value="Ig_sub"/>
</dbReference>
<evidence type="ECO:0000313" key="6">
    <source>
        <dbReference type="Proteomes" id="UP000002280"/>
    </source>
</evidence>
<evidence type="ECO:0000256" key="3">
    <source>
        <dbReference type="ARBA" id="ARBA00043265"/>
    </source>
</evidence>
<dbReference type="SUPFAM" id="SSF48726">
    <property type="entry name" value="Immunoglobulin"/>
    <property type="match status" value="1"/>
</dbReference>
<dbReference type="Ensembl" id="ENSMODT00000015912.3">
    <property type="protein sequence ID" value="ENSMODP00000015623.3"/>
    <property type="gene ID" value="ENSMODG00000039316.1"/>
</dbReference>
<accession>F6Q3N3</accession>
<name>F6Q3N3_MONDO</name>
<organism evidence="5 6">
    <name type="scientific">Monodelphis domestica</name>
    <name type="common">Gray short-tailed opossum</name>
    <dbReference type="NCBI Taxonomy" id="13616"/>
    <lineage>
        <taxon>Eukaryota</taxon>
        <taxon>Metazoa</taxon>
        <taxon>Chordata</taxon>
        <taxon>Craniata</taxon>
        <taxon>Vertebrata</taxon>
        <taxon>Euteleostomi</taxon>
        <taxon>Mammalia</taxon>
        <taxon>Metatheria</taxon>
        <taxon>Didelphimorphia</taxon>
        <taxon>Didelphidae</taxon>
        <taxon>Monodelphis</taxon>
    </lineage>
</organism>
<evidence type="ECO:0000256" key="2">
    <source>
        <dbReference type="ARBA" id="ARBA00023130"/>
    </source>
</evidence>